<sequence>MNHDFATGWTFALLCSNVRHRLTAHGIGFYTSGQLFLEEYYALAMVGKAGLNTLHMDGNTRLCTATAAASMRESFGSDGQLGSYRDIDVTDCVFLVGHNMASTQTVLWSRILDRLEGPNPPNIIVVDPRKSQTAERATIHLAPKIGTNMAVLNGMWGA</sequence>
<keyword evidence="2" id="KW-1185">Reference proteome</keyword>
<accession>A0ACC3AHU6</accession>
<gene>
    <name evidence="1" type="ORF">H2198_001261</name>
</gene>
<dbReference type="EMBL" id="JAPDRQ010000014">
    <property type="protein sequence ID" value="KAJ9662589.1"/>
    <property type="molecule type" value="Genomic_DNA"/>
</dbReference>
<evidence type="ECO:0000313" key="1">
    <source>
        <dbReference type="EMBL" id="KAJ9662589.1"/>
    </source>
</evidence>
<organism evidence="1 2">
    <name type="scientific">Neophaeococcomyces mojaviensis</name>
    <dbReference type="NCBI Taxonomy" id="3383035"/>
    <lineage>
        <taxon>Eukaryota</taxon>
        <taxon>Fungi</taxon>
        <taxon>Dikarya</taxon>
        <taxon>Ascomycota</taxon>
        <taxon>Pezizomycotina</taxon>
        <taxon>Eurotiomycetes</taxon>
        <taxon>Chaetothyriomycetidae</taxon>
        <taxon>Chaetothyriales</taxon>
        <taxon>Chaetothyriales incertae sedis</taxon>
        <taxon>Neophaeococcomyces</taxon>
    </lineage>
</organism>
<comment type="caution">
    <text evidence="1">The sequence shown here is derived from an EMBL/GenBank/DDBJ whole genome shotgun (WGS) entry which is preliminary data.</text>
</comment>
<dbReference type="Proteomes" id="UP001172386">
    <property type="component" value="Unassembled WGS sequence"/>
</dbReference>
<protein>
    <submittedName>
        <fullName evidence="1">Uncharacterized protein</fullName>
    </submittedName>
</protein>
<name>A0ACC3AHU6_9EURO</name>
<evidence type="ECO:0000313" key="2">
    <source>
        <dbReference type="Proteomes" id="UP001172386"/>
    </source>
</evidence>
<reference evidence="1" key="1">
    <citation type="submission" date="2022-10" db="EMBL/GenBank/DDBJ databases">
        <title>Culturing micro-colonial fungi from biological soil crusts in the Mojave desert and describing Neophaeococcomyces mojavensis, and introducing the new genera and species Taxawa tesnikishii.</title>
        <authorList>
            <person name="Kurbessoian T."/>
            <person name="Stajich J.E."/>
        </authorList>
    </citation>
    <scope>NUCLEOTIDE SEQUENCE</scope>
    <source>
        <strain evidence="1">JES_112</strain>
    </source>
</reference>
<proteinExistence type="predicted"/>